<name>Q91TJ4_TUHV1</name>
<dbReference type="RefSeq" id="NP_116458.1">
    <property type="nucleotide sequence ID" value="NC_002794.1"/>
</dbReference>
<organismHost>
    <name type="scientific">Tupaia belangeri</name>
    <name type="common">Common tree shrew</name>
    <name type="synonym">Tupaia glis belangeri</name>
    <dbReference type="NCBI Taxonomy" id="37347"/>
</organismHost>
<evidence type="ECO:0000313" key="3">
    <source>
        <dbReference type="Proteomes" id="UP000137095"/>
    </source>
</evidence>
<proteinExistence type="predicted"/>
<feature type="region of interest" description="Disordered" evidence="1">
    <location>
        <begin position="1"/>
        <end position="22"/>
    </location>
</feature>
<dbReference type="EMBL" id="AF281817">
    <property type="protein sequence ID" value="AAK57153.1"/>
    <property type="molecule type" value="Genomic_DNA"/>
</dbReference>
<reference evidence="2 3" key="1">
    <citation type="journal article" date="2001" name="J. Virol.">
        <title>Analysis and characterization of the complete genome of tupaia (tree shrew) herpesvirus.</title>
        <authorList>
            <person name="Bahr U."/>
            <person name="Darai G."/>
        </authorList>
    </citation>
    <scope>NUCLEOTIDE SEQUENCE [LARGE SCALE GENOMIC DNA]</scope>
    <source>
        <strain evidence="2">2</strain>
    </source>
</reference>
<dbReference type="Proteomes" id="UP000137095">
    <property type="component" value="Segment"/>
</dbReference>
<dbReference type="KEGG" id="vg:921235"/>
<dbReference type="GeneID" id="921235"/>
<feature type="region of interest" description="Disordered" evidence="1">
    <location>
        <begin position="39"/>
        <end position="93"/>
    </location>
</feature>
<sequence>MEADVNFMDHSPHGLSVYNADSMTDRERTHSIDVCSRRSCDVPRTRKHARVDRPDDRSTGRPRPNARTHEPLPTRASRLDSSRRAEAAPVHHPSIRFAVTPTQSALCPCSIAHRPSIRPSIHPTVHPVGRPVGQAISRPVPTRMCDLL</sequence>
<evidence type="ECO:0000313" key="2">
    <source>
        <dbReference type="EMBL" id="AAK57153.1"/>
    </source>
</evidence>
<accession>Q91TJ4</accession>
<evidence type="ECO:0000256" key="1">
    <source>
        <dbReference type="SAM" id="MobiDB-lite"/>
    </source>
</evidence>
<feature type="compositionally biased region" description="Basic and acidic residues" evidence="1">
    <location>
        <begin position="67"/>
        <end position="86"/>
    </location>
</feature>
<protein>
    <submittedName>
        <fullName evidence="2">T109</fullName>
    </submittedName>
</protein>
<organism evidence="2 3">
    <name type="scientific">Tupaiid herpesvirus 1 (strain 1)</name>
    <name type="common">TuHV-1</name>
    <name type="synonym">Herpesvirus tupaia (strain 1)</name>
    <dbReference type="NCBI Taxonomy" id="10397"/>
    <lineage>
        <taxon>Viruses</taxon>
        <taxon>Duplodnaviria</taxon>
        <taxon>Heunggongvirae</taxon>
        <taxon>Peploviricota</taxon>
        <taxon>Herviviricetes</taxon>
        <taxon>Herpesvirales</taxon>
        <taxon>Orthoherpesviridae</taxon>
        <taxon>Betaherpesvirinae</taxon>
        <taxon>Quwivirus</taxon>
        <taxon>Quwivirus tupaiidbeta1</taxon>
    </lineage>
</organism>
<keyword evidence="3" id="KW-1185">Reference proteome</keyword>